<evidence type="ECO:0000313" key="3">
    <source>
        <dbReference type="EMBL" id="USS41996.1"/>
    </source>
</evidence>
<dbReference type="EMBL" id="CP099583">
    <property type="protein sequence ID" value="USS41996.1"/>
    <property type="molecule type" value="Genomic_DNA"/>
</dbReference>
<organism evidence="3 4">
    <name type="scientific">Burkholderia glumae</name>
    <name type="common">Pseudomonas glumae</name>
    <dbReference type="NCBI Taxonomy" id="337"/>
    <lineage>
        <taxon>Bacteria</taxon>
        <taxon>Pseudomonadati</taxon>
        <taxon>Pseudomonadota</taxon>
        <taxon>Betaproteobacteria</taxon>
        <taxon>Burkholderiales</taxon>
        <taxon>Burkholderiaceae</taxon>
        <taxon>Burkholderia</taxon>
    </lineage>
</organism>
<feature type="compositionally biased region" description="Low complexity" evidence="1">
    <location>
        <begin position="100"/>
        <end position="128"/>
    </location>
</feature>
<feature type="region of interest" description="Disordered" evidence="1">
    <location>
        <begin position="83"/>
        <end position="168"/>
    </location>
</feature>
<evidence type="ECO:0000256" key="2">
    <source>
        <dbReference type="SAM" id="SignalP"/>
    </source>
</evidence>
<reference evidence="3" key="1">
    <citation type="submission" date="2022-06" db="EMBL/GenBank/DDBJ databases">
        <title>Draft genome sequence of Burkholderia glumae strain GR20004 isolated from rice panicle showing bacterial panicle blight.</title>
        <authorList>
            <person name="Choi S.Y."/>
            <person name="Lee Y.H."/>
        </authorList>
    </citation>
    <scope>NUCLEOTIDE SEQUENCE</scope>
    <source>
        <strain evidence="3">GR20004</strain>
    </source>
</reference>
<accession>A0ABY5B6B5</accession>
<proteinExistence type="predicted"/>
<protein>
    <submittedName>
        <fullName evidence="3">Uncharacterized protein</fullName>
    </submittedName>
</protein>
<name>A0ABY5B6B5_BURGL</name>
<keyword evidence="4" id="KW-1185">Reference proteome</keyword>
<evidence type="ECO:0000256" key="1">
    <source>
        <dbReference type="SAM" id="MobiDB-lite"/>
    </source>
</evidence>
<sequence length="251" mass="26100">MPTPIPARFLFRLVLARAVRLVPLAAGVALPITACLAAGPYGQAGDGMAPWYAQPGAQPAYPSMSGPPANAVPGYGGGGAWPAGGQIGYGPQQPDDEAAPPEAGGQPAYQGQPVYQGRRGYPGLPGYRHQPGSPGRPIYLNPSEDNDSPYPPPGNGQPQPGYGQPAPYAPQFGMVLGVRPIGGPTRPAGVLGTMLGEPDDPAGQPLSALARYRLDLRLDDGALRSFDLLDADDWRPGDRVRIDAGNRLSHD</sequence>
<gene>
    <name evidence="3" type="ORF">NFI99_07020</name>
</gene>
<feature type="signal peptide" evidence="2">
    <location>
        <begin position="1"/>
        <end position="37"/>
    </location>
</feature>
<keyword evidence="2" id="KW-0732">Signal</keyword>
<dbReference type="Proteomes" id="UP001056386">
    <property type="component" value="Chromosome 2"/>
</dbReference>
<feature type="chain" id="PRO_5047429694" evidence="2">
    <location>
        <begin position="38"/>
        <end position="251"/>
    </location>
</feature>
<evidence type="ECO:0000313" key="4">
    <source>
        <dbReference type="Proteomes" id="UP001056386"/>
    </source>
</evidence>
<dbReference type="RefSeq" id="WP_015877404.1">
    <property type="nucleotide sequence ID" value="NZ_CP033642.1"/>
</dbReference>
<dbReference type="GeneID" id="45694600"/>
<feature type="compositionally biased region" description="Low complexity" evidence="1">
    <location>
        <begin position="156"/>
        <end position="168"/>
    </location>
</feature>